<dbReference type="EMBL" id="SLXJ01000005">
    <property type="protein sequence ID" value="TCP17640.1"/>
    <property type="molecule type" value="Genomic_DNA"/>
</dbReference>
<dbReference type="AlphaFoldDB" id="A0A4R2N9G6"/>
<protein>
    <submittedName>
        <fullName evidence="2">Putative phage tail protein</fullName>
    </submittedName>
</protein>
<dbReference type="RefSeq" id="WP_341802521.1">
    <property type="nucleotide sequence ID" value="NZ_LVXA01000001.1"/>
</dbReference>
<evidence type="ECO:0000256" key="1">
    <source>
        <dbReference type="SAM" id="MobiDB-lite"/>
    </source>
</evidence>
<evidence type="ECO:0000313" key="2">
    <source>
        <dbReference type="EMBL" id="TCP17640.1"/>
    </source>
</evidence>
<organism evidence="2 3">
    <name type="scientific">Nicoletella semolina</name>
    <dbReference type="NCBI Taxonomy" id="271160"/>
    <lineage>
        <taxon>Bacteria</taxon>
        <taxon>Pseudomonadati</taxon>
        <taxon>Pseudomonadota</taxon>
        <taxon>Gammaproteobacteria</taxon>
        <taxon>Pasteurellales</taxon>
        <taxon>Pasteurellaceae</taxon>
        <taxon>Nicoletella</taxon>
    </lineage>
</organism>
<evidence type="ECO:0000313" key="3">
    <source>
        <dbReference type="Proteomes" id="UP000295537"/>
    </source>
</evidence>
<proteinExistence type="predicted"/>
<comment type="caution">
    <text evidence="2">The sequence shown here is derived from an EMBL/GenBank/DDBJ whole genome shotgun (WGS) entry which is preliminary data.</text>
</comment>
<gene>
    <name evidence="2" type="ORF">EV693_105109</name>
</gene>
<feature type="region of interest" description="Disordered" evidence="1">
    <location>
        <begin position="202"/>
        <end position="256"/>
    </location>
</feature>
<keyword evidence="3" id="KW-1185">Reference proteome</keyword>
<reference evidence="2 3" key="1">
    <citation type="submission" date="2019-03" db="EMBL/GenBank/DDBJ databases">
        <title>Genomic Encyclopedia of Type Strains, Phase IV (KMG-IV): sequencing the most valuable type-strain genomes for metagenomic binning, comparative biology and taxonomic classification.</title>
        <authorList>
            <person name="Goeker M."/>
        </authorList>
    </citation>
    <scope>NUCLEOTIDE SEQUENCE [LARGE SCALE GENOMIC DNA]</scope>
    <source>
        <strain evidence="2 3">DSM 16380</strain>
    </source>
</reference>
<accession>A0A4R2N9G6</accession>
<name>A0A4R2N9G6_9PAST</name>
<feature type="compositionally biased region" description="Basic and acidic residues" evidence="1">
    <location>
        <begin position="213"/>
        <end position="256"/>
    </location>
</feature>
<sequence length="256" mass="28754">MATIIFHGNLKRFGTHFTLEAETFSELMSGLLTQINGLRQQLQQGYYKVRLGKNRYLSESQIKTNPALQLANNETIHLTPAASGAGRGFNFGQIIAGVALIGVSLWNPFVWSAAGATLGLSVGASLAISGTIGLLTKPPEMAKVEEGEKQQSTSFSNLRNLTPQGRPIPLLYGKMMTSLVLISQGIESFDDAVDVQKPMIDEQSNAQHQQQTRAREREEQERAREDNRDSRETREQERAEREERRRENERMYNELF</sequence>
<dbReference type="Proteomes" id="UP000295537">
    <property type="component" value="Unassembled WGS sequence"/>
</dbReference>